<feature type="domain" description="4Fe-4S ferredoxin-type" evidence="5">
    <location>
        <begin position="84"/>
        <end position="113"/>
    </location>
</feature>
<gene>
    <name evidence="6" type="primary">dmsB_2</name>
    <name evidence="6" type="ORF">ERS852448_02391</name>
</gene>
<dbReference type="STRING" id="39490.ERS852448_02391"/>
<dbReference type="CDD" id="cd10551">
    <property type="entry name" value="PsrB"/>
    <property type="match status" value="1"/>
</dbReference>
<evidence type="ECO:0000313" key="7">
    <source>
        <dbReference type="Proteomes" id="UP000095492"/>
    </source>
</evidence>
<dbReference type="InterPro" id="IPR017896">
    <property type="entry name" value="4Fe4S_Fe-S-bd"/>
</dbReference>
<dbReference type="AlphaFoldDB" id="A0A173V1K5"/>
<keyword evidence="4" id="KW-0411">Iron-sulfur</keyword>
<proteinExistence type="predicted"/>
<keyword evidence="2" id="KW-0479">Metal-binding</keyword>
<evidence type="ECO:0000256" key="4">
    <source>
        <dbReference type="ARBA" id="ARBA00023014"/>
    </source>
</evidence>
<dbReference type="PANTHER" id="PTHR43177">
    <property type="entry name" value="PROTEIN NRFC"/>
    <property type="match status" value="1"/>
</dbReference>
<evidence type="ECO:0000256" key="3">
    <source>
        <dbReference type="ARBA" id="ARBA00023004"/>
    </source>
</evidence>
<accession>A0A173V1K5</accession>
<reference evidence="6 7" key="1">
    <citation type="submission" date="2015-09" db="EMBL/GenBank/DDBJ databases">
        <authorList>
            <consortium name="Pathogen Informatics"/>
        </authorList>
    </citation>
    <scope>NUCLEOTIDE SEQUENCE [LARGE SCALE GENOMIC DNA]</scope>
    <source>
        <strain evidence="6 7">2789STDY5608891</strain>
    </source>
</reference>
<dbReference type="SUPFAM" id="SSF54862">
    <property type="entry name" value="4Fe-4S ferredoxins"/>
    <property type="match status" value="1"/>
</dbReference>
<dbReference type="GO" id="GO:0046872">
    <property type="term" value="F:metal ion binding"/>
    <property type="evidence" value="ECO:0007669"/>
    <property type="project" value="UniProtKB-KW"/>
</dbReference>
<dbReference type="Proteomes" id="UP000095492">
    <property type="component" value="Unassembled WGS sequence"/>
</dbReference>
<feature type="domain" description="4Fe-4S ferredoxin-type" evidence="5">
    <location>
        <begin position="4"/>
        <end position="35"/>
    </location>
</feature>
<keyword evidence="3" id="KW-0408">Iron</keyword>
<sequence>MKQYAMVVEADRCIGCKGGCQVACKTENEVALGRSRSTLYHMGPTGVYPDLQMYFLPVMCQQCEDPSCVDVCPTGACYKDEDDGVIYIDQDLCIGCQSCKKACPFHANNFNKELRVMDKCTGCVQLRDEGKEPACVRNCAGRALHFGDINDPESEVSKLLAANEGHVYTLKDDNGNHPSGRFILKNQKWIDMLPFEFEEALHNGMYEEPESELAHRIFEDHLKKANVVRTEMNKEKEAEVE</sequence>
<dbReference type="PROSITE" id="PS00198">
    <property type="entry name" value="4FE4S_FER_1"/>
    <property type="match status" value="1"/>
</dbReference>
<dbReference type="PANTHER" id="PTHR43177:SF3">
    <property type="entry name" value="PROTEIN NRFC HOMOLOG"/>
    <property type="match status" value="1"/>
</dbReference>
<dbReference type="InterPro" id="IPR050954">
    <property type="entry name" value="ET_IronSulfur_Cluster-Binding"/>
</dbReference>
<evidence type="ECO:0000259" key="5">
    <source>
        <dbReference type="PROSITE" id="PS51379"/>
    </source>
</evidence>
<keyword evidence="1" id="KW-0004">4Fe-4S</keyword>
<organism evidence="6 7">
    <name type="scientific">Eubacterium ramulus</name>
    <dbReference type="NCBI Taxonomy" id="39490"/>
    <lineage>
        <taxon>Bacteria</taxon>
        <taxon>Bacillati</taxon>
        <taxon>Bacillota</taxon>
        <taxon>Clostridia</taxon>
        <taxon>Eubacteriales</taxon>
        <taxon>Eubacteriaceae</taxon>
        <taxon>Eubacterium</taxon>
    </lineage>
</organism>
<evidence type="ECO:0000256" key="1">
    <source>
        <dbReference type="ARBA" id="ARBA00022485"/>
    </source>
</evidence>
<name>A0A173V1K5_EUBRA</name>
<dbReference type="RefSeq" id="WP_070103984.1">
    <property type="nucleotide sequence ID" value="NZ_CP173382.1"/>
</dbReference>
<dbReference type="PROSITE" id="PS51379">
    <property type="entry name" value="4FE4S_FER_2"/>
    <property type="match status" value="3"/>
</dbReference>
<dbReference type="GeneID" id="97391477"/>
<feature type="domain" description="4Fe-4S ferredoxin-type" evidence="5">
    <location>
        <begin position="51"/>
        <end position="82"/>
    </location>
</feature>
<protein>
    <submittedName>
        <fullName evidence="6">DMSO reductase iron-sulfur subunit</fullName>
    </submittedName>
</protein>
<dbReference type="EMBL" id="CYYA01000019">
    <property type="protein sequence ID" value="CUN20520.1"/>
    <property type="molecule type" value="Genomic_DNA"/>
</dbReference>
<dbReference type="OrthoDB" id="9810688at2"/>
<dbReference type="GO" id="GO:0051539">
    <property type="term" value="F:4 iron, 4 sulfur cluster binding"/>
    <property type="evidence" value="ECO:0007669"/>
    <property type="project" value="UniProtKB-KW"/>
</dbReference>
<dbReference type="InterPro" id="IPR017900">
    <property type="entry name" value="4Fe4S_Fe_S_CS"/>
</dbReference>
<dbReference type="Gene3D" id="3.30.70.20">
    <property type="match status" value="2"/>
</dbReference>
<evidence type="ECO:0000313" key="6">
    <source>
        <dbReference type="EMBL" id="CUN20520.1"/>
    </source>
</evidence>
<evidence type="ECO:0000256" key="2">
    <source>
        <dbReference type="ARBA" id="ARBA00022723"/>
    </source>
</evidence>
<dbReference type="Pfam" id="PF13247">
    <property type="entry name" value="Fer4_11"/>
    <property type="match status" value="1"/>
</dbReference>